<name>A0AA35TIF7_GEOBA</name>
<comment type="caution">
    <text evidence="2">The sequence shown here is derived from an EMBL/GenBank/DDBJ whole genome shotgun (WGS) entry which is preliminary data.</text>
</comment>
<dbReference type="GO" id="GO:0016884">
    <property type="term" value="F:carbon-nitrogen ligase activity, with glutamine as amido-N-donor"/>
    <property type="evidence" value="ECO:0007669"/>
    <property type="project" value="UniProtKB-ARBA"/>
</dbReference>
<dbReference type="SUPFAM" id="SSF52402">
    <property type="entry name" value="Adenine nucleotide alpha hydrolases-like"/>
    <property type="match status" value="1"/>
</dbReference>
<dbReference type="Proteomes" id="UP001174909">
    <property type="component" value="Unassembled WGS sequence"/>
</dbReference>
<evidence type="ECO:0000313" key="2">
    <source>
        <dbReference type="EMBL" id="CAI8048860.1"/>
    </source>
</evidence>
<dbReference type="InterPro" id="IPR014729">
    <property type="entry name" value="Rossmann-like_a/b/a_fold"/>
</dbReference>
<keyword evidence="3" id="KW-1185">Reference proteome</keyword>
<dbReference type="Pfam" id="PF02540">
    <property type="entry name" value="NAD_synthase"/>
    <property type="match status" value="1"/>
</dbReference>
<dbReference type="GO" id="GO:0006163">
    <property type="term" value="P:purine nucleotide metabolic process"/>
    <property type="evidence" value="ECO:0007669"/>
    <property type="project" value="UniProtKB-ARBA"/>
</dbReference>
<sequence>MSAQTTEAFRKAVMMMRLLKSSTVVVGLSGSSDSVALAYLAKQTFAKVLAMTVNLK</sequence>
<dbReference type="EMBL" id="CASHTH010003755">
    <property type="protein sequence ID" value="CAI8048860.1"/>
    <property type="molecule type" value="Genomic_DNA"/>
</dbReference>
<protein>
    <recommendedName>
        <fullName evidence="1">NAD/GMP synthase domain-containing protein</fullName>
    </recommendedName>
</protein>
<reference evidence="2" key="1">
    <citation type="submission" date="2023-03" db="EMBL/GenBank/DDBJ databases">
        <authorList>
            <person name="Steffen K."/>
            <person name="Cardenas P."/>
        </authorList>
    </citation>
    <scope>NUCLEOTIDE SEQUENCE</scope>
</reference>
<proteinExistence type="predicted"/>
<feature type="domain" description="NAD/GMP synthase" evidence="1">
    <location>
        <begin position="20"/>
        <end position="51"/>
    </location>
</feature>
<organism evidence="2 3">
    <name type="scientific">Geodia barretti</name>
    <name type="common">Barrett's horny sponge</name>
    <dbReference type="NCBI Taxonomy" id="519541"/>
    <lineage>
        <taxon>Eukaryota</taxon>
        <taxon>Metazoa</taxon>
        <taxon>Porifera</taxon>
        <taxon>Demospongiae</taxon>
        <taxon>Heteroscleromorpha</taxon>
        <taxon>Tetractinellida</taxon>
        <taxon>Astrophorina</taxon>
        <taxon>Geodiidae</taxon>
        <taxon>Geodia</taxon>
    </lineage>
</organism>
<dbReference type="InterPro" id="IPR022310">
    <property type="entry name" value="NAD/GMP_synthase"/>
</dbReference>
<evidence type="ECO:0000259" key="1">
    <source>
        <dbReference type="Pfam" id="PF02540"/>
    </source>
</evidence>
<dbReference type="AlphaFoldDB" id="A0AA35TIF7"/>
<gene>
    <name evidence="2" type="ORF">GBAR_LOCUS26930</name>
</gene>
<dbReference type="Gene3D" id="3.40.50.620">
    <property type="entry name" value="HUPs"/>
    <property type="match status" value="1"/>
</dbReference>
<accession>A0AA35TIF7</accession>
<evidence type="ECO:0000313" key="3">
    <source>
        <dbReference type="Proteomes" id="UP001174909"/>
    </source>
</evidence>